<keyword evidence="5 6" id="KW-0663">Pyridoxal phosphate</keyword>
<proteinExistence type="inferred from homology"/>
<evidence type="ECO:0000313" key="9">
    <source>
        <dbReference type="Proteomes" id="UP000013827"/>
    </source>
</evidence>
<dbReference type="SUPFAM" id="SSF53383">
    <property type="entry name" value="PLP-dependent transferases"/>
    <property type="match status" value="1"/>
</dbReference>
<dbReference type="InterPro" id="IPR001917">
    <property type="entry name" value="Aminotrans_II_pyridoxalP_BS"/>
</dbReference>
<dbReference type="RefSeq" id="XP_005785537.1">
    <property type="nucleotide sequence ID" value="XM_005785480.1"/>
</dbReference>
<protein>
    <recommendedName>
        <fullName evidence="7">Aminotransferase class I/classII large domain-containing protein</fullName>
    </recommendedName>
</protein>
<dbReference type="KEGG" id="ehx:EMIHUDRAFT_63449"/>
<dbReference type="PROSITE" id="PS00599">
    <property type="entry name" value="AA_TRANSFER_CLASS_2"/>
    <property type="match status" value="1"/>
</dbReference>
<comment type="similarity">
    <text evidence="2 6">Belongs to the class-II pyridoxal-phosphate-dependent aminotransferase family.</text>
</comment>
<dbReference type="InterPro" id="IPR015421">
    <property type="entry name" value="PyrdxlP-dep_Trfase_major"/>
</dbReference>
<accession>A0A0D3KBH3</accession>
<evidence type="ECO:0000256" key="6">
    <source>
        <dbReference type="RuleBase" id="RU003693"/>
    </source>
</evidence>
<dbReference type="eggNOG" id="KOG0633">
    <property type="taxonomic scope" value="Eukaryota"/>
</dbReference>
<evidence type="ECO:0000313" key="8">
    <source>
        <dbReference type="EnsemblProtists" id="EOD33108"/>
    </source>
</evidence>
<dbReference type="Pfam" id="PF00155">
    <property type="entry name" value="Aminotran_1_2"/>
    <property type="match status" value="1"/>
</dbReference>
<keyword evidence="3" id="KW-0032">Aminotransferase</keyword>
<evidence type="ECO:0000256" key="3">
    <source>
        <dbReference type="ARBA" id="ARBA00022576"/>
    </source>
</evidence>
<evidence type="ECO:0000256" key="1">
    <source>
        <dbReference type="ARBA" id="ARBA00001933"/>
    </source>
</evidence>
<evidence type="ECO:0000256" key="5">
    <source>
        <dbReference type="ARBA" id="ARBA00022898"/>
    </source>
</evidence>
<dbReference type="CDD" id="cd00609">
    <property type="entry name" value="AAT_like"/>
    <property type="match status" value="1"/>
</dbReference>
<dbReference type="InterPro" id="IPR050106">
    <property type="entry name" value="HistidinolP_aminotransfase"/>
</dbReference>
<dbReference type="PaxDb" id="2903-EOD33108"/>
<dbReference type="EnsemblProtists" id="EOD33108">
    <property type="protein sequence ID" value="EOD33108"/>
    <property type="gene ID" value="EMIHUDRAFT_63449"/>
</dbReference>
<reference evidence="8" key="2">
    <citation type="submission" date="2024-10" db="UniProtKB">
        <authorList>
            <consortium name="EnsemblProtists"/>
        </authorList>
    </citation>
    <scope>IDENTIFICATION</scope>
</reference>
<dbReference type="GeneID" id="17278378"/>
<dbReference type="PANTHER" id="PTHR43643">
    <property type="entry name" value="HISTIDINOL-PHOSPHATE AMINOTRANSFERASE 2"/>
    <property type="match status" value="1"/>
</dbReference>
<comment type="cofactor">
    <cofactor evidence="1 6">
        <name>pyridoxal 5'-phosphate</name>
        <dbReference type="ChEBI" id="CHEBI:597326"/>
    </cofactor>
</comment>
<evidence type="ECO:0000256" key="2">
    <source>
        <dbReference type="ARBA" id="ARBA00008392"/>
    </source>
</evidence>
<evidence type="ECO:0000256" key="4">
    <source>
        <dbReference type="ARBA" id="ARBA00022679"/>
    </source>
</evidence>
<name>A0A0D3KBH3_EMIH1</name>
<dbReference type="InterPro" id="IPR004839">
    <property type="entry name" value="Aminotransferase_I/II_large"/>
</dbReference>
<keyword evidence="9" id="KW-1185">Reference proteome</keyword>
<feature type="domain" description="Aminotransferase class I/classII large" evidence="7">
    <location>
        <begin position="48"/>
        <end position="370"/>
    </location>
</feature>
<dbReference type="Gene3D" id="3.90.1150.10">
    <property type="entry name" value="Aspartate Aminotransferase, domain 1"/>
    <property type="match status" value="1"/>
</dbReference>
<keyword evidence="4" id="KW-0808">Transferase</keyword>
<dbReference type="InterPro" id="IPR015422">
    <property type="entry name" value="PyrdxlP-dep_Trfase_small"/>
</dbReference>
<dbReference type="GO" id="GO:0030170">
    <property type="term" value="F:pyridoxal phosphate binding"/>
    <property type="evidence" value="ECO:0007669"/>
    <property type="project" value="InterPro"/>
</dbReference>
<sequence length="396" mass="42521">MTPRFSPLARRGIITGPRFTPIVQALPSIVPFVAPEEIERSRGRRFAVRLGANELTFGPSEKAVRAMAEASSSAWMYGDPKSYELRAALADQHGVDPLNIVVGEGVDGLLAYTAHLLIAPGDALVTTRGTYPTLNYFVAGRGGHLHTVPYGDDDRQDLDALLAKAWEVDAKVLYLVNPDNPSGTWHPAERIEQLVEGLPPGCLLLVDEAYHELGVDFDANAHVAVDDLRVLRLRTFSKGYGLAGCRIGYALGAPDIISAFDKVRNHFGIGRVSQAGALAALQDQPHLHSLRGRVAHARATLGGIADEHGLAALPSATNFVTIDCGRDGAFARLILAELLERDIFVRMPGAAPLDRCIRVSCSDDTDLAVFRAALPAALEAAHSKMSPPGACKVYKD</sequence>
<evidence type="ECO:0000259" key="7">
    <source>
        <dbReference type="Pfam" id="PF00155"/>
    </source>
</evidence>
<organism evidence="8 9">
    <name type="scientific">Emiliania huxleyi (strain CCMP1516)</name>
    <dbReference type="NCBI Taxonomy" id="280463"/>
    <lineage>
        <taxon>Eukaryota</taxon>
        <taxon>Haptista</taxon>
        <taxon>Haptophyta</taxon>
        <taxon>Prymnesiophyceae</taxon>
        <taxon>Isochrysidales</taxon>
        <taxon>Noelaerhabdaceae</taxon>
        <taxon>Emiliania</taxon>
    </lineage>
</organism>
<dbReference type="Proteomes" id="UP000013827">
    <property type="component" value="Unassembled WGS sequence"/>
</dbReference>
<reference evidence="9" key="1">
    <citation type="journal article" date="2013" name="Nature">
        <title>Pan genome of the phytoplankton Emiliania underpins its global distribution.</title>
        <authorList>
            <person name="Read B.A."/>
            <person name="Kegel J."/>
            <person name="Klute M.J."/>
            <person name="Kuo A."/>
            <person name="Lefebvre S.C."/>
            <person name="Maumus F."/>
            <person name="Mayer C."/>
            <person name="Miller J."/>
            <person name="Monier A."/>
            <person name="Salamov A."/>
            <person name="Young J."/>
            <person name="Aguilar M."/>
            <person name="Claverie J.M."/>
            <person name="Frickenhaus S."/>
            <person name="Gonzalez K."/>
            <person name="Herman E.K."/>
            <person name="Lin Y.C."/>
            <person name="Napier J."/>
            <person name="Ogata H."/>
            <person name="Sarno A.F."/>
            <person name="Shmutz J."/>
            <person name="Schroeder D."/>
            <person name="de Vargas C."/>
            <person name="Verret F."/>
            <person name="von Dassow P."/>
            <person name="Valentin K."/>
            <person name="Van de Peer Y."/>
            <person name="Wheeler G."/>
            <person name="Dacks J.B."/>
            <person name="Delwiche C.F."/>
            <person name="Dyhrman S.T."/>
            <person name="Glockner G."/>
            <person name="John U."/>
            <person name="Richards T."/>
            <person name="Worden A.Z."/>
            <person name="Zhang X."/>
            <person name="Grigoriev I.V."/>
            <person name="Allen A.E."/>
            <person name="Bidle K."/>
            <person name="Borodovsky M."/>
            <person name="Bowler C."/>
            <person name="Brownlee C."/>
            <person name="Cock J.M."/>
            <person name="Elias M."/>
            <person name="Gladyshev V.N."/>
            <person name="Groth M."/>
            <person name="Guda C."/>
            <person name="Hadaegh A."/>
            <person name="Iglesias-Rodriguez M.D."/>
            <person name="Jenkins J."/>
            <person name="Jones B.M."/>
            <person name="Lawson T."/>
            <person name="Leese F."/>
            <person name="Lindquist E."/>
            <person name="Lobanov A."/>
            <person name="Lomsadze A."/>
            <person name="Malik S.B."/>
            <person name="Marsh M.E."/>
            <person name="Mackinder L."/>
            <person name="Mock T."/>
            <person name="Mueller-Roeber B."/>
            <person name="Pagarete A."/>
            <person name="Parker M."/>
            <person name="Probert I."/>
            <person name="Quesneville H."/>
            <person name="Raines C."/>
            <person name="Rensing S.A."/>
            <person name="Riano-Pachon D.M."/>
            <person name="Richier S."/>
            <person name="Rokitta S."/>
            <person name="Shiraiwa Y."/>
            <person name="Soanes D.M."/>
            <person name="van der Giezen M."/>
            <person name="Wahlund T.M."/>
            <person name="Williams B."/>
            <person name="Wilson W."/>
            <person name="Wolfe G."/>
            <person name="Wurch L.L."/>
        </authorList>
    </citation>
    <scope>NUCLEOTIDE SEQUENCE</scope>
</reference>
<dbReference type="GO" id="GO:0008483">
    <property type="term" value="F:transaminase activity"/>
    <property type="evidence" value="ECO:0007669"/>
    <property type="project" value="UniProtKB-KW"/>
</dbReference>
<dbReference type="STRING" id="2903.R1DCD3"/>
<dbReference type="PANTHER" id="PTHR43643:SF2">
    <property type="entry name" value="INDUCIBLE LYSINE DECARBOXYLASE"/>
    <property type="match status" value="1"/>
</dbReference>
<dbReference type="OMA" id="FAIAHEP"/>
<dbReference type="HOGENOM" id="CLU_017584_3_3_1"/>
<dbReference type="InterPro" id="IPR015424">
    <property type="entry name" value="PyrdxlP-dep_Trfase"/>
</dbReference>
<dbReference type="Gene3D" id="3.40.640.10">
    <property type="entry name" value="Type I PLP-dependent aspartate aminotransferase-like (Major domain)"/>
    <property type="match status" value="1"/>
</dbReference>
<dbReference type="AlphaFoldDB" id="A0A0D3KBH3"/>
<dbReference type="NCBIfam" id="NF006014">
    <property type="entry name" value="PRK08153.1"/>
    <property type="match status" value="1"/>
</dbReference>